<organism evidence="2">
    <name type="scientific">uncultured microorganism</name>
    <dbReference type="NCBI Taxonomy" id="358574"/>
    <lineage>
        <taxon>unclassified sequences</taxon>
        <taxon>environmental samples</taxon>
    </lineage>
</organism>
<accession>L8B105</accession>
<evidence type="ECO:0000313" key="2">
    <source>
        <dbReference type="EMBL" id="BAM75642.1"/>
    </source>
</evidence>
<feature type="non-terminal residue" evidence="2">
    <location>
        <position position="1"/>
    </location>
</feature>
<feature type="region of interest" description="Disordered" evidence="1">
    <location>
        <begin position="318"/>
        <end position="349"/>
    </location>
</feature>
<reference evidence="2" key="1">
    <citation type="submission" date="2007-12" db="EMBL/GenBank/DDBJ databases">
        <title>Phylogenetic prediction and protein expressional analysis in the genetic information detected from deep-sea hydrothermal vent in Suiyo seamount.</title>
        <authorList>
            <person name="Sasaki M."/>
            <person name="Tsujimura M."/>
            <person name="Zhang Z."/>
            <person name="Akutsu J."/>
            <person name="Tajima H."/>
            <person name="Kawarabayasi Y."/>
        </authorList>
    </citation>
    <scope>NUCLEOTIDE SEQUENCE</scope>
</reference>
<sequence>GVRIQGFQHGKNGVQIGGLDRVGHQLFPLAVRLGFELTDQSRDQLVLIRTRPHDQLARPLAADELDALQVHRFGSRLLGRLAFGRGFRWFFSSGGRRHRQPQAARFRDHPFQQVPHPLQLRRHDPVDHDLVRIALFLGLLQFLQRLLDGLVVFLRGHRDQTLAFLVDRDLGIRQKPREELGEAVWQRRLQRVDADLPRPGLFRAAVQLVQRFLDRFVGRRRGPDHQPLAFLVVNEVGIGVSGLEQFQQAVDIDAGHGVRAQVSFFVAFPLALQFRDDSGDDLVLIGPGPDGQFAPRGVGDDFDAEQFRDGRAGRQFLPFRRKQSASPQAGDLPGGEPSQSGRADARSHGLARRFRRLTDQAVQQPLDLFDLCFPDAINHQLGRLTARRRLLDLFQRRFDLVLIGRDGKRDQAHAPRVDRDLRLRYDSFEQCGGVFRQRHAERIDLNLRRVRPRFGLLELLQQRLNRLLLGGISDRHQTFCFFVQNQPGGGDQFL</sequence>
<dbReference type="AlphaFoldDB" id="L8B105"/>
<protein>
    <submittedName>
        <fullName evidence="2">Uncharacterized protein</fullName>
    </submittedName>
</protein>
<proteinExistence type="predicted"/>
<dbReference type="EMBL" id="AB372134">
    <property type="protein sequence ID" value="BAM75642.1"/>
    <property type="molecule type" value="Genomic_DNA"/>
</dbReference>
<name>L8B105_9ZZZZ</name>
<evidence type="ECO:0000256" key="1">
    <source>
        <dbReference type="SAM" id="MobiDB-lite"/>
    </source>
</evidence>